<feature type="transmembrane region" description="Helical" evidence="6">
    <location>
        <begin position="57"/>
        <end position="77"/>
    </location>
</feature>
<dbReference type="GO" id="GO:0016020">
    <property type="term" value="C:membrane"/>
    <property type="evidence" value="ECO:0007669"/>
    <property type="project" value="UniProtKB-SubCell"/>
</dbReference>
<evidence type="ECO:0000256" key="4">
    <source>
        <dbReference type="ARBA" id="ARBA00023136"/>
    </source>
</evidence>
<feature type="transmembrane region" description="Helical" evidence="6">
    <location>
        <begin position="252"/>
        <end position="271"/>
    </location>
</feature>
<feature type="domain" description="Rhodopsin" evidence="7">
    <location>
        <begin position="46"/>
        <end position="279"/>
    </location>
</feature>
<dbReference type="PANTHER" id="PTHR33048">
    <property type="entry name" value="PTH11-LIKE INTEGRAL MEMBRANE PROTEIN (AFU_ORTHOLOGUE AFUA_5G11245)"/>
    <property type="match status" value="1"/>
</dbReference>
<evidence type="ECO:0000256" key="1">
    <source>
        <dbReference type="ARBA" id="ARBA00004141"/>
    </source>
</evidence>
<dbReference type="AlphaFoldDB" id="A0A8H6JE37"/>
<dbReference type="InterPro" id="IPR052337">
    <property type="entry name" value="SAT4-like"/>
</dbReference>
<reference evidence="8 9" key="1">
    <citation type="journal article" date="2020" name="Phytopathology">
        <title>Genome Sequence Resources of Colletotrichum truncatum, C. plurivorum, C. musicola, and C. sojae: Four Species Pathogenic to Soybean (Glycine max).</title>
        <authorList>
            <person name="Rogerio F."/>
            <person name="Boufleur T.R."/>
            <person name="Ciampi-Guillardi M."/>
            <person name="Sukno S.A."/>
            <person name="Thon M.R."/>
            <person name="Massola Junior N.S."/>
            <person name="Baroncelli R."/>
        </authorList>
    </citation>
    <scope>NUCLEOTIDE SEQUENCE [LARGE SCALE GENOMIC DNA]</scope>
    <source>
        <strain evidence="8 9">LFN0009</strain>
    </source>
</reference>
<evidence type="ECO:0000256" key="3">
    <source>
        <dbReference type="ARBA" id="ARBA00022989"/>
    </source>
</evidence>
<evidence type="ECO:0000256" key="2">
    <source>
        <dbReference type="ARBA" id="ARBA00022692"/>
    </source>
</evidence>
<feature type="transmembrane region" description="Helical" evidence="6">
    <location>
        <begin position="174"/>
        <end position="192"/>
    </location>
</feature>
<name>A0A8H6JE37_9PEZI</name>
<dbReference type="Proteomes" id="UP000652219">
    <property type="component" value="Unassembled WGS sequence"/>
</dbReference>
<organism evidence="8 9">
    <name type="scientific">Colletotrichum sojae</name>
    <dbReference type="NCBI Taxonomy" id="2175907"/>
    <lineage>
        <taxon>Eukaryota</taxon>
        <taxon>Fungi</taxon>
        <taxon>Dikarya</taxon>
        <taxon>Ascomycota</taxon>
        <taxon>Pezizomycotina</taxon>
        <taxon>Sordariomycetes</taxon>
        <taxon>Hypocreomycetidae</taxon>
        <taxon>Glomerellales</taxon>
        <taxon>Glomerellaceae</taxon>
        <taxon>Colletotrichum</taxon>
        <taxon>Colletotrichum orchidearum species complex</taxon>
    </lineage>
</organism>
<evidence type="ECO:0000313" key="8">
    <source>
        <dbReference type="EMBL" id="KAF6811243.1"/>
    </source>
</evidence>
<feature type="transmembrane region" description="Helical" evidence="6">
    <location>
        <begin position="133"/>
        <end position="154"/>
    </location>
</feature>
<keyword evidence="9" id="KW-1185">Reference proteome</keyword>
<evidence type="ECO:0000256" key="6">
    <source>
        <dbReference type="SAM" id="Phobius"/>
    </source>
</evidence>
<evidence type="ECO:0000313" key="9">
    <source>
        <dbReference type="Proteomes" id="UP000652219"/>
    </source>
</evidence>
<keyword evidence="3 6" id="KW-1133">Transmembrane helix</keyword>
<gene>
    <name evidence="8" type="ORF">CSOJ01_05801</name>
</gene>
<dbReference type="PANTHER" id="PTHR33048:SF47">
    <property type="entry name" value="INTEGRAL MEMBRANE PROTEIN-RELATED"/>
    <property type="match status" value="1"/>
</dbReference>
<keyword evidence="4 6" id="KW-0472">Membrane</keyword>
<evidence type="ECO:0000256" key="5">
    <source>
        <dbReference type="ARBA" id="ARBA00038359"/>
    </source>
</evidence>
<comment type="subcellular location">
    <subcellularLocation>
        <location evidence="1">Membrane</location>
        <topology evidence="1">Multi-pass membrane protein</topology>
    </subcellularLocation>
</comment>
<proteinExistence type="inferred from homology"/>
<feature type="transmembrane region" description="Helical" evidence="6">
    <location>
        <begin position="12"/>
        <end position="37"/>
    </location>
</feature>
<dbReference type="InterPro" id="IPR049326">
    <property type="entry name" value="Rhodopsin_dom_fungi"/>
</dbReference>
<dbReference type="Pfam" id="PF20684">
    <property type="entry name" value="Fung_rhodopsin"/>
    <property type="match status" value="1"/>
</dbReference>
<comment type="similarity">
    <text evidence="5">Belongs to the SAT4 family.</text>
</comment>
<sequence>MDSVSYFSDSNISSSLIVPHTVFSVIATITVGLRLYVGRGDNRAPLTTEEGFCITALISNHVLLIAEGIAVSFGLGTDVKTVAETYPRGMAPVLQCIMAIGSLYGVACPLSKLAVLTMYYRIFSPSQSLRMRVWILSSMVVAWGIAVIGVAIFACTPASAFWDKKIPSKCMQSGRIAITIPNIVLDVMAALLPIREVWQLRIKTEKKLALASIFLFGGSVILASVARPVLFLRYRPGPGASGKAYNISQSIVLPYIVSAIEICLAVIAACLPPCLPFFKHLLQSGVTNVLTRTSGASSRRSPATDRTKPGAYTSNILVTIGGGGGSGAKNRRACGGLNAEGSFERLEDGRSSLQGSSNGLRSCDCDCGSELGEGIQVRRKVRVEVDLHSKVLPVDIKNWVVGDIAFCDVPSPGKSPRRGSRAD</sequence>
<protein>
    <recommendedName>
        <fullName evidence="7">Rhodopsin domain-containing protein</fullName>
    </recommendedName>
</protein>
<feature type="transmembrane region" description="Helical" evidence="6">
    <location>
        <begin position="213"/>
        <end position="232"/>
    </location>
</feature>
<accession>A0A8H6JE37</accession>
<comment type="caution">
    <text evidence="8">The sequence shown here is derived from an EMBL/GenBank/DDBJ whole genome shotgun (WGS) entry which is preliminary data.</text>
</comment>
<keyword evidence="2 6" id="KW-0812">Transmembrane</keyword>
<evidence type="ECO:0000259" key="7">
    <source>
        <dbReference type="Pfam" id="PF20684"/>
    </source>
</evidence>
<feature type="transmembrane region" description="Helical" evidence="6">
    <location>
        <begin position="97"/>
        <end position="121"/>
    </location>
</feature>
<dbReference type="EMBL" id="WIGN01000076">
    <property type="protein sequence ID" value="KAF6811243.1"/>
    <property type="molecule type" value="Genomic_DNA"/>
</dbReference>